<dbReference type="InterPro" id="IPR036312">
    <property type="entry name" value="Bifun_inhib/LTP/seed_sf"/>
</dbReference>
<dbReference type="Gene3D" id="1.10.110.10">
    <property type="entry name" value="Plant lipid-transfer and hydrophobic proteins"/>
    <property type="match status" value="1"/>
</dbReference>
<dbReference type="Gramene" id="TraesPARA_EIv1.0_0932830.1">
    <property type="protein sequence ID" value="TraesPARA_EIv1.0_0932830.1.CDS1"/>
    <property type="gene ID" value="TraesPARA_EIv1.0_0932830"/>
</dbReference>
<evidence type="ECO:0000256" key="4">
    <source>
        <dbReference type="ARBA" id="ARBA00023129"/>
    </source>
</evidence>
<dbReference type="Gramene" id="TraesCAD_scaffold_018697_01G000300.1">
    <property type="protein sequence ID" value="TraesCAD_scaffold_018697_01G000300.1"/>
    <property type="gene ID" value="TraesCAD_scaffold_018697_01G000300"/>
</dbReference>
<protein>
    <recommendedName>
        <fullName evidence="6">Prolamin</fullName>
    </recommendedName>
</protein>
<dbReference type="GO" id="GO:0045735">
    <property type="term" value="F:nutrient reservoir activity"/>
    <property type="evidence" value="ECO:0007669"/>
    <property type="project" value="UniProtKB-KW"/>
</dbReference>
<dbReference type="ExpressionAtlas" id="D2KFH0">
    <property type="expression patterns" value="baseline"/>
</dbReference>
<dbReference type="Gramene" id="TraesARI3B03G01770760.1">
    <property type="protein sequence ID" value="TraesARI3B03G01770760.1.CDS1"/>
    <property type="gene ID" value="TraesARI3B03G01770760"/>
</dbReference>
<dbReference type="PANTHER" id="PTHR33454">
    <property type="entry name" value="PROLAMIN PPROL 14P"/>
    <property type="match status" value="1"/>
</dbReference>
<reference evidence="9" key="1">
    <citation type="submission" date="2009-11" db="EMBL/GenBank/DDBJ databases">
        <title>Identification of several new classes of low-molecular-weight wheat gliadin-related proteins and genes.</title>
        <authorList>
            <person name="Anderson O.D."/>
            <person name="Hsia C.C."/>
            <person name="Adalsteins A.E."/>
            <person name="Lew E.J."/>
            <person name="Kasarda D.D."/>
        </authorList>
    </citation>
    <scope>NUCLEOTIDE SEQUENCE</scope>
</reference>
<proteinExistence type="evidence at transcript level"/>
<dbReference type="EMBL" id="GU211169">
    <property type="protein sequence ID" value="ADA62373.1"/>
    <property type="molecule type" value="mRNA"/>
</dbReference>
<keyword evidence="3" id="KW-0758">Storage protein</keyword>
<feature type="signal peptide" evidence="7">
    <location>
        <begin position="1"/>
        <end position="21"/>
    </location>
</feature>
<dbReference type="PANTHER" id="PTHR33454:SF7">
    <property type="entry name" value="ALPHA_BETA-GLIADIN MM1"/>
    <property type="match status" value="1"/>
</dbReference>
<dbReference type="InterPro" id="IPR016140">
    <property type="entry name" value="Bifunc_inhib/LTP/seed_store"/>
</dbReference>
<feature type="domain" description="Bifunctional inhibitor/plant lipid transfer protein/seed storage helical" evidence="8">
    <location>
        <begin position="53"/>
        <end position="170"/>
    </location>
</feature>
<comment type="similarity">
    <text evidence="1">Belongs to the gliadin/glutenin family.</text>
</comment>
<dbReference type="AlphaFoldDB" id="D2KFH0"/>
<evidence type="ECO:0000256" key="6">
    <source>
        <dbReference type="ARBA" id="ARBA00041747"/>
    </source>
</evidence>
<keyword evidence="7" id="KW-0732">Signal</keyword>
<keyword evidence="4" id="KW-0708">Seed storage protein</keyword>
<dbReference type="CDD" id="cd00261">
    <property type="entry name" value="AAI_SS"/>
    <property type="match status" value="1"/>
</dbReference>
<evidence type="ECO:0000256" key="1">
    <source>
        <dbReference type="ARBA" id="ARBA00007506"/>
    </source>
</evidence>
<sequence length="183" mass="20607">MKTFLVLALLVVVATIEPANSDILRSDQPQQSFPQQPQQKTVQSFFEQQLISCRDVLLMQCNILVPSFKSQILQENVCVVMRKECCEQFRQVPEQSRCLAINSVAHAIILHEQQQHQQQQQYSWGVGTFKLPQQQYPSGQGSIQPPFEAIRTFVLQTLPTACGAYVSQYCSTTTGSFGGFFGN</sequence>
<evidence type="ECO:0000256" key="5">
    <source>
        <dbReference type="ARBA" id="ARBA00037409"/>
    </source>
</evidence>
<dbReference type="Gramene" id="TraesROB_scaffold_009067_01G000300.1">
    <property type="protein sequence ID" value="TraesROB_scaffold_009067_01G000300.1"/>
    <property type="gene ID" value="TraesROB_scaffold_009067_01G000300"/>
</dbReference>
<keyword evidence="2" id="KW-0677">Repeat</keyword>
<comment type="function">
    <text evidence="5">Gliadin is the major seed storage protein in wheat.</text>
</comment>
<organism evidence="9">
    <name type="scientific">Triticum aestivum</name>
    <name type="common">Wheat</name>
    <dbReference type="NCBI Taxonomy" id="4565"/>
    <lineage>
        <taxon>Eukaryota</taxon>
        <taxon>Viridiplantae</taxon>
        <taxon>Streptophyta</taxon>
        <taxon>Embryophyta</taxon>
        <taxon>Tracheophyta</taxon>
        <taxon>Spermatophyta</taxon>
        <taxon>Magnoliopsida</taxon>
        <taxon>Liliopsida</taxon>
        <taxon>Poales</taxon>
        <taxon>Poaceae</taxon>
        <taxon>BOP clade</taxon>
        <taxon>Pooideae</taxon>
        <taxon>Triticodae</taxon>
        <taxon>Triticeae</taxon>
        <taxon>Triticinae</taxon>
        <taxon>Triticum</taxon>
    </lineage>
</organism>
<evidence type="ECO:0000256" key="7">
    <source>
        <dbReference type="SAM" id="SignalP"/>
    </source>
</evidence>
<evidence type="ECO:0000256" key="2">
    <source>
        <dbReference type="ARBA" id="ARBA00022737"/>
    </source>
</evidence>
<evidence type="ECO:0000259" key="8">
    <source>
        <dbReference type="SMART" id="SM00499"/>
    </source>
</evidence>
<dbReference type="Gramene" id="TraesSYM3B03G01764110.1">
    <property type="protein sequence ID" value="TraesSYM3B03G01764110.1.CDS1"/>
    <property type="gene ID" value="TraesSYM3B03G01764110"/>
</dbReference>
<evidence type="ECO:0000256" key="3">
    <source>
        <dbReference type="ARBA" id="ARBA00022761"/>
    </source>
</evidence>
<feature type="chain" id="PRO_5003032481" description="Prolamin" evidence="7">
    <location>
        <begin position="22"/>
        <end position="183"/>
    </location>
</feature>
<dbReference type="SMART" id="SM00499">
    <property type="entry name" value="AAI"/>
    <property type="match status" value="1"/>
</dbReference>
<dbReference type="Pfam" id="PF13016">
    <property type="entry name" value="Gliadin"/>
    <property type="match status" value="1"/>
</dbReference>
<dbReference type="PRINTS" id="PR00208">
    <property type="entry name" value="GLIADGLUTEN"/>
</dbReference>
<dbReference type="InterPro" id="IPR001954">
    <property type="entry name" value="Glia_glutenin"/>
</dbReference>
<accession>D2KFH0</accession>
<name>D2KFH0_WHEAT</name>
<dbReference type="SUPFAM" id="SSF47699">
    <property type="entry name" value="Bifunctional inhibitor/lipid-transfer protein/seed storage 2S albumin"/>
    <property type="match status" value="1"/>
</dbReference>
<evidence type="ECO:0000313" key="9">
    <source>
        <dbReference type="EMBL" id="ADA62373.1"/>
    </source>
</evidence>